<gene>
    <name evidence="1" type="primary">DNMT3A</name>
    <name evidence="1" type="ORF">SPIL2461_LOCUS7501</name>
</gene>
<dbReference type="PANTHER" id="PTHR33050:SF7">
    <property type="entry name" value="RIBONUCLEASE H"/>
    <property type="match status" value="1"/>
</dbReference>
<sequence>MGSAALILEFLGVGIRASLEWEIDPAALQVSSKSSTPSRRPRGDFLQEDAQALVRELHALQGDRKCIVLATAGPPCPDYSPIKGDDAPGRGGSSGKLFVKSSRHGQPFAILVENVVMQSASDAAWFSQRLKATPVLADAADFRLADQIAMKGLKFHKDMRGHIAPEVRQRWLEHQRQYAPWVYQDHALVYEESGAWQVVPAEVKEALRHYPPGITVAPKAKDFMEAACRRQIPVARHLQDQGSVHIRPCDNMWEHWQITQDLQHPLISPPKLSDALEATLEGMRSIGPNISEFRVRAVAAVRSLKESMSEATAEWYKSLPCHVAAAYTFDESKQIVQIPSFMRLLRGCGYPDADSLEEDLHRGFPLIGQLKHSPGWHPRTDDLYRHPISEDSFALLNQAHVQQRAQRCRPDEHWQAMLSEVLYWRSAFKEGSDGKQKIRRCEDYRRSYHNDTIGATDKPPHDCVDAYVNLIRTFSLRSDRVLIWGQDMWAAYRQYPTEHPGHAYLLLVLPWGVSVWRHRVLTFGATASVWHFNRTEDAIIWLARCLLLIPALHFVDDVGGAEPDSSANSACVCFREFCDVLGIRVKPSKEQLPAALQKILGVWLASDGETLQVRPDEGRRNRMIQLIRDILQADSLTPELAARLAGKLGFLQTSLFGSMGKACLVPVNARASGGAQQANTLNQAIRAALTTLLRILHEPLVLEIPLRAGERSSSIVYADAFFLLGDQMQRPGGKPQGRWPNKGAQQLQNGWGFVVRSSLGVTFAHGQVPAEVVSLYSSRKAFIYFLEIHAQVLAGPTKTPWVLFGSASLITRLGVALF</sequence>
<dbReference type="InterPro" id="IPR052055">
    <property type="entry name" value="Hepadnavirus_pol/RT"/>
</dbReference>
<dbReference type="AlphaFoldDB" id="A0A812NWZ6"/>
<evidence type="ECO:0000313" key="2">
    <source>
        <dbReference type="Proteomes" id="UP000649617"/>
    </source>
</evidence>
<dbReference type="PANTHER" id="PTHR33050">
    <property type="entry name" value="REVERSE TRANSCRIPTASE DOMAIN-CONTAINING PROTEIN"/>
    <property type="match status" value="1"/>
</dbReference>
<dbReference type="OrthoDB" id="641149at2759"/>
<dbReference type="Proteomes" id="UP000649617">
    <property type="component" value="Unassembled WGS sequence"/>
</dbReference>
<proteinExistence type="predicted"/>
<protein>
    <submittedName>
        <fullName evidence="1">DNMT3A protein</fullName>
    </submittedName>
</protein>
<name>A0A812NWZ6_SYMPI</name>
<reference evidence="1" key="1">
    <citation type="submission" date="2021-02" db="EMBL/GenBank/DDBJ databases">
        <authorList>
            <person name="Dougan E. K."/>
            <person name="Rhodes N."/>
            <person name="Thang M."/>
            <person name="Chan C."/>
        </authorList>
    </citation>
    <scope>NUCLEOTIDE SEQUENCE</scope>
</reference>
<dbReference type="EMBL" id="CAJNIZ010011780">
    <property type="protein sequence ID" value="CAE7324428.1"/>
    <property type="molecule type" value="Genomic_DNA"/>
</dbReference>
<keyword evidence="2" id="KW-1185">Reference proteome</keyword>
<organism evidence="1 2">
    <name type="scientific">Symbiodinium pilosum</name>
    <name type="common">Dinoflagellate</name>
    <dbReference type="NCBI Taxonomy" id="2952"/>
    <lineage>
        <taxon>Eukaryota</taxon>
        <taxon>Sar</taxon>
        <taxon>Alveolata</taxon>
        <taxon>Dinophyceae</taxon>
        <taxon>Suessiales</taxon>
        <taxon>Symbiodiniaceae</taxon>
        <taxon>Symbiodinium</taxon>
    </lineage>
</organism>
<evidence type="ECO:0000313" key="1">
    <source>
        <dbReference type="EMBL" id="CAE7324428.1"/>
    </source>
</evidence>
<dbReference type="Gene3D" id="3.40.50.150">
    <property type="entry name" value="Vaccinia Virus protein VP39"/>
    <property type="match status" value="1"/>
</dbReference>
<dbReference type="SUPFAM" id="SSF56672">
    <property type="entry name" value="DNA/RNA polymerases"/>
    <property type="match status" value="1"/>
</dbReference>
<dbReference type="InterPro" id="IPR043502">
    <property type="entry name" value="DNA/RNA_pol_sf"/>
</dbReference>
<accession>A0A812NWZ6</accession>
<comment type="caution">
    <text evidence="1">The sequence shown here is derived from an EMBL/GenBank/DDBJ whole genome shotgun (WGS) entry which is preliminary data.</text>
</comment>
<dbReference type="InterPro" id="IPR029063">
    <property type="entry name" value="SAM-dependent_MTases_sf"/>
</dbReference>